<evidence type="ECO:0000259" key="6">
    <source>
        <dbReference type="PROSITE" id="PS50109"/>
    </source>
</evidence>
<dbReference type="SUPFAM" id="SSF55874">
    <property type="entry name" value="ATPase domain of HSP90 chaperone/DNA topoisomerase II/histidine kinase"/>
    <property type="match status" value="1"/>
</dbReference>
<dbReference type="SUPFAM" id="SSF47384">
    <property type="entry name" value="Homodimeric domain of signal transducing histidine kinase"/>
    <property type="match status" value="1"/>
</dbReference>
<dbReference type="PANTHER" id="PTHR43304">
    <property type="entry name" value="PHYTOCHROME-LIKE PROTEIN CPH1"/>
    <property type="match status" value="1"/>
</dbReference>
<evidence type="ECO:0000256" key="2">
    <source>
        <dbReference type="ARBA" id="ARBA00012438"/>
    </source>
</evidence>
<dbReference type="PANTHER" id="PTHR43304:SF1">
    <property type="entry name" value="PAC DOMAIN-CONTAINING PROTEIN"/>
    <property type="match status" value="1"/>
</dbReference>
<dbReference type="EMBL" id="JAKEVY010000003">
    <property type="protein sequence ID" value="MCF1715211.1"/>
    <property type="molecule type" value="Genomic_DNA"/>
</dbReference>
<dbReference type="PRINTS" id="PR00344">
    <property type="entry name" value="BCTRLSENSOR"/>
</dbReference>
<keyword evidence="10" id="KW-1185">Reference proteome</keyword>
<dbReference type="RefSeq" id="WP_234866167.1">
    <property type="nucleotide sequence ID" value="NZ_JAKEVY010000003.1"/>
</dbReference>
<dbReference type="InterPro" id="IPR036097">
    <property type="entry name" value="HisK_dim/P_sf"/>
</dbReference>
<gene>
    <name evidence="9" type="ORF">L0U88_11295</name>
</gene>
<dbReference type="InterPro" id="IPR036890">
    <property type="entry name" value="HATPase_C_sf"/>
</dbReference>
<evidence type="ECO:0000256" key="4">
    <source>
        <dbReference type="ARBA" id="ARBA00022679"/>
    </source>
</evidence>
<dbReference type="PROSITE" id="PS50113">
    <property type="entry name" value="PAC"/>
    <property type="match status" value="2"/>
</dbReference>
<dbReference type="SMART" id="SM00091">
    <property type="entry name" value="PAS"/>
    <property type="match status" value="3"/>
</dbReference>
<evidence type="ECO:0000313" key="10">
    <source>
        <dbReference type="Proteomes" id="UP001200145"/>
    </source>
</evidence>
<dbReference type="NCBIfam" id="TIGR00229">
    <property type="entry name" value="sensory_box"/>
    <property type="match status" value="3"/>
</dbReference>
<comment type="caution">
    <text evidence="9">The sequence shown here is derived from an EMBL/GenBank/DDBJ whole genome shotgun (WGS) entry which is preliminary data.</text>
</comment>
<evidence type="ECO:0000313" key="9">
    <source>
        <dbReference type="EMBL" id="MCF1715211.1"/>
    </source>
</evidence>
<dbReference type="InterPro" id="IPR000700">
    <property type="entry name" value="PAS-assoc_C"/>
</dbReference>
<feature type="domain" description="PAC" evidence="8">
    <location>
        <begin position="359"/>
        <end position="411"/>
    </location>
</feature>
<dbReference type="Gene3D" id="3.30.565.10">
    <property type="entry name" value="Histidine kinase-like ATPase, C-terminal domain"/>
    <property type="match status" value="1"/>
</dbReference>
<dbReference type="Pfam" id="PF00512">
    <property type="entry name" value="HisKA"/>
    <property type="match status" value="1"/>
</dbReference>
<dbReference type="EC" id="2.7.13.3" evidence="2"/>
<feature type="domain" description="PAS" evidence="7">
    <location>
        <begin position="281"/>
        <end position="356"/>
    </location>
</feature>
<accession>A0ABS9BKP8</accession>
<dbReference type="Gene3D" id="3.30.450.20">
    <property type="entry name" value="PAS domain"/>
    <property type="match status" value="3"/>
</dbReference>
<dbReference type="SMART" id="SM00387">
    <property type="entry name" value="HATPase_c"/>
    <property type="match status" value="1"/>
</dbReference>
<dbReference type="Proteomes" id="UP001200145">
    <property type="component" value="Unassembled WGS sequence"/>
</dbReference>
<keyword evidence="5" id="KW-0418">Kinase</keyword>
<evidence type="ECO:0000256" key="5">
    <source>
        <dbReference type="ARBA" id="ARBA00022777"/>
    </source>
</evidence>
<dbReference type="Pfam" id="PF08447">
    <property type="entry name" value="PAS_3"/>
    <property type="match status" value="3"/>
</dbReference>
<comment type="catalytic activity">
    <reaction evidence="1">
        <text>ATP + protein L-histidine = ADP + protein N-phospho-L-histidine.</text>
        <dbReference type="EC" id="2.7.13.3"/>
    </reaction>
</comment>
<dbReference type="PROSITE" id="PS50112">
    <property type="entry name" value="PAS"/>
    <property type="match status" value="2"/>
</dbReference>
<dbReference type="CDD" id="cd00082">
    <property type="entry name" value="HisKA"/>
    <property type="match status" value="1"/>
</dbReference>
<organism evidence="9 10">
    <name type="scientific">Flavihumibacter fluminis</name>
    <dbReference type="NCBI Taxonomy" id="2909236"/>
    <lineage>
        <taxon>Bacteria</taxon>
        <taxon>Pseudomonadati</taxon>
        <taxon>Bacteroidota</taxon>
        <taxon>Chitinophagia</taxon>
        <taxon>Chitinophagales</taxon>
        <taxon>Chitinophagaceae</taxon>
        <taxon>Flavihumibacter</taxon>
    </lineage>
</organism>
<dbReference type="InterPro" id="IPR004358">
    <property type="entry name" value="Sig_transdc_His_kin-like_C"/>
</dbReference>
<dbReference type="InterPro" id="IPR003594">
    <property type="entry name" value="HATPase_dom"/>
</dbReference>
<dbReference type="Gene3D" id="1.10.287.130">
    <property type="match status" value="1"/>
</dbReference>
<dbReference type="InterPro" id="IPR052162">
    <property type="entry name" value="Sensor_kinase/Photoreceptor"/>
</dbReference>
<dbReference type="InterPro" id="IPR035965">
    <property type="entry name" value="PAS-like_dom_sf"/>
</dbReference>
<dbReference type="CDD" id="cd00130">
    <property type="entry name" value="PAS"/>
    <property type="match status" value="3"/>
</dbReference>
<name>A0ABS9BKP8_9BACT</name>
<dbReference type="InterPro" id="IPR003661">
    <property type="entry name" value="HisK_dim/P_dom"/>
</dbReference>
<feature type="domain" description="PAS" evidence="7">
    <location>
        <begin position="23"/>
        <end position="96"/>
    </location>
</feature>
<evidence type="ECO:0000256" key="3">
    <source>
        <dbReference type="ARBA" id="ARBA00022553"/>
    </source>
</evidence>
<keyword evidence="3" id="KW-0597">Phosphoprotein</keyword>
<feature type="domain" description="PAC" evidence="8">
    <location>
        <begin position="229"/>
        <end position="281"/>
    </location>
</feature>
<keyword evidence="4" id="KW-0808">Transferase</keyword>
<feature type="domain" description="Histidine kinase" evidence="6">
    <location>
        <begin position="429"/>
        <end position="656"/>
    </location>
</feature>
<dbReference type="InterPro" id="IPR013655">
    <property type="entry name" value="PAS_fold_3"/>
</dbReference>
<evidence type="ECO:0000256" key="1">
    <source>
        <dbReference type="ARBA" id="ARBA00000085"/>
    </source>
</evidence>
<proteinExistence type="predicted"/>
<dbReference type="Pfam" id="PF02518">
    <property type="entry name" value="HATPase_c"/>
    <property type="match status" value="1"/>
</dbReference>
<reference evidence="9 10" key="1">
    <citation type="submission" date="2022-01" db="EMBL/GenBank/DDBJ databases">
        <title>Flavihumibacter sp. nov., isolated from sediment of a river.</title>
        <authorList>
            <person name="Liu H."/>
        </authorList>
    </citation>
    <scope>NUCLEOTIDE SEQUENCE [LARGE SCALE GENOMIC DNA]</scope>
    <source>
        <strain evidence="9 10">RY-1</strain>
    </source>
</reference>
<dbReference type="InterPro" id="IPR005467">
    <property type="entry name" value="His_kinase_dom"/>
</dbReference>
<dbReference type="SMART" id="SM00388">
    <property type="entry name" value="HisKA"/>
    <property type="match status" value="1"/>
</dbReference>
<evidence type="ECO:0000259" key="8">
    <source>
        <dbReference type="PROSITE" id="PS50113"/>
    </source>
</evidence>
<dbReference type="PROSITE" id="PS50109">
    <property type="entry name" value="HIS_KIN"/>
    <property type="match status" value="1"/>
</dbReference>
<protein>
    <recommendedName>
        <fullName evidence="2">histidine kinase</fullName>
        <ecNumber evidence="2">2.7.13.3</ecNumber>
    </recommendedName>
</protein>
<evidence type="ECO:0000259" key="7">
    <source>
        <dbReference type="PROSITE" id="PS50112"/>
    </source>
</evidence>
<dbReference type="SMART" id="SM00086">
    <property type="entry name" value="PAC"/>
    <property type="match status" value="3"/>
</dbReference>
<dbReference type="InterPro" id="IPR001610">
    <property type="entry name" value="PAC"/>
</dbReference>
<sequence>MTVENDLIPIQQLRQLLASGESNEELVKQITNLFPALIYVYDPGKGKIRYINRKIIDLLGYSWEDVASWKEDLSQLVYQEDLATVLLELDKLSKNGSEHCFQCRLAHKEQSFRIFSTVGTVLRRNEDGSPASLLLVSQDITDQLKLEEERIAARKLMQETEQMLGVGMWSHDLITGKTEWSDGMYQLMGLSRQQYPQIPNKLFYEHVCPKDLEQLKSKVQKTIATGQEFRHDFSIERMDGKRLFLNTITKPVVDESGRVLKLNGINRDISDQYQQTMEYNANKEFQKETERMLNYGIFIWNADSRMISWSDGLFQIFEYDRASLVTPLTMNWYFNQIVEDDRERVQKVVTEALEEKKEFEIEYSILTGKGNLKIVNTKGTVVVDNKNHPIRMIGNTRDITHIKKVEIDLQRNLRELNRSNKELEEFAYAASHDLQEPLRKITTFGSRLSQKFSTQLGDEGQMYIQRMQIATEHMRNLIDSLLELSRVTRNRQPFESVDLSELFNDVLGDLELSIEETGASIEMGLLPTVDGIPSLLRQLFINLLSNSIKFHKPGEAPLIEVSSKSLSKKEKEKHFLSPSSNYIQLDIRDHGIGFDQEYEQRIFQVFQRLHGKSEYPGSGIGLAICKRIAERHNGFISASGKEGEGAVFSIILPEKQ</sequence>
<dbReference type="SUPFAM" id="SSF55785">
    <property type="entry name" value="PYP-like sensor domain (PAS domain)"/>
    <property type="match status" value="3"/>
</dbReference>
<dbReference type="InterPro" id="IPR000014">
    <property type="entry name" value="PAS"/>
</dbReference>